<feature type="transmembrane region" description="Helical" evidence="25">
    <location>
        <begin position="261"/>
        <end position="284"/>
    </location>
</feature>
<feature type="transmembrane region" description="Helical" evidence="25">
    <location>
        <begin position="174"/>
        <end position="197"/>
    </location>
</feature>
<keyword evidence="3" id="KW-0813">Transport</keyword>
<dbReference type="Proteomes" id="UP001139721">
    <property type="component" value="Unassembled WGS sequence"/>
</dbReference>
<comment type="catalytic activity">
    <reaction evidence="20">
        <text>L-lysyl-glycine(out) = L-lysyl-glycine(in)</text>
        <dbReference type="Rhea" id="RHEA:79407"/>
        <dbReference type="ChEBI" id="CHEBI:191202"/>
    </reaction>
</comment>
<keyword evidence="7" id="KW-0458">Lysosome</keyword>
<evidence type="ECO:0000256" key="19">
    <source>
        <dbReference type="ARBA" id="ARBA00044919"/>
    </source>
</evidence>
<comment type="catalytic activity">
    <reaction evidence="11">
        <text>L-alpha-aminoacyl-L-histidine(out) = L-alpha-aminoacyl-L-histidine(in)</text>
        <dbReference type="Rhea" id="RHEA:79375"/>
        <dbReference type="ChEBI" id="CHEBI:229967"/>
    </reaction>
</comment>
<dbReference type="EMBL" id="JAJKBJ010000009">
    <property type="protein sequence ID" value="MCL9684223.1"/>
    <property type="molecule type" value="Genomic_DNA"/>
</dbReference>
<feature type="transmembrane region" description="Helical" evidence="25">
    <location>
        <begin position="296"/>
        <end position="316"/>
    </location>
</feature>
<evidence type="ECO:0000259" key="26">
    <source>
        <dbReference type="PROSITE" id="PS50850"/>
    </source>
</evidence>
<comment type="subcellular location">
    <subcellularLocation>
        <location evidence="1">Lysosome membrane</location>
        <topology evidence="1">Multi-pass membrane protein</topology>
    </subcellularLocation>
</comment>
<evidence type="ECO:0000256" key="7">
    <source>
        <dbReference type="ARBA" id="ARBA00023228"/>
    </source>
</evidence>
<evidence type="ECO:0000256" key="16">
    <source>
        <dbReference type="ARBA" id="ARBA00044900"/>
    </source>
</evidence>
<comment type="catalytic activity">
    <reaction evidence="18">
        <text>L-histidyl-L-alpha-amino acid(out) = L-histidyl-L-alpha-amino acid(in)</text>
        <dbReference type="Rhea" id="RHEA:79379"/>
        <dbReference type="ChEBI" id="CHEBI:229964"/>
    </reaction>
</comment>
<feature type="transmembrane region" description="Helical" evidence="25">
    <location>
        <begin position="52"/>
        <end position="69"/>
    </location>
</feature>
<dbReference type="PANTHER" id="PTHR23512">
    <property type="entry name" value="MAJOR FACILITATOR SUPERFAMILY DOMAIN-CONTAINING PROTEIN 1"/>
    <property type="match status" value="1"/>
</dbReference>
<evidence type="ECO:0000256" key="20">
    <source>
        <dbReference type="ARBA" id="ARBA00044924"/>
    </source>
</evidence>
<comment type="catalytic activity">
    <reaction evidence="19">
        <text>L-alanyl-L-lysine(out) = L-alanyl-L-lysine(in)</text>
        <dbReference type="Rhea" id="RHEA:79415"/>
        <dbReference type="ChEBI" id="CHEBI:192470"/>
    </reaction>
</comment>
<comment type="caution">
    <text evidence="27">The sequence shown here is derived from an EMBL/GenBank/DDBJ whole genome shotgun (WGS) entry which is preliminary data.</text>
</comment>
<dbReference type="Pfam" id="PF07690">
    <property type="entry name" value="MFS_1"/>
    <property type="match status" value="1"/>
</dbReference>
<proteinExistence type="inferred from homology"/>
<feature type="transmembrane region" description="Helical" evidence="25">
    <location>
        <begin position="142"/>
        <end position="162"/>
    </location>
</feature>
<evidence type="ECO:0000256" key="21">
    <source>
        <dbReference type="ARBA" id="ARBA00044985"/>
    </source>
</evidence>
<comment type="catalytic activity">
    <reaction evidence="12">
        <text>L-lysyl-L-alpha-amino acid(out) = L-lysyl-L-alpha-amino acid(in)</text>
        <dbReference type="Rhea" id="RHEA:79387"/>
        <dbReference type="ChEBI" id="CHEBI:229965"/>
    </reaction>
</comment>
<comment type="similarity">
    <text evidence="2">Belongs to the major facilitator superfamily.</text>
</comment>
<feature type="transmembrane region" description="Helical" evidence="25">
    <location>
        <begin position="235"/>
        <end position="255"/>
    </location>
</feature>
<feature type="transmembrane region" description="Helical" evidence="25">
    <location>
        <begin position="399"/>
        <end position="422"/>
    </location>
</feature>
<evidence type="ECO:0000256" key="6">
    <source>
        <dbReference type="ARBA" id="ARBA00023136"/>
    </source>
</evidence>
<comment type="catalytic activity">
    <reaction evidence="16">
        <text>L-lysyl-L-lysine(out) = L-lysyl-L-lysine(in)</text>
        <dbReference type="Rhea" id="RHEA:79403"/>
        <dbReference type="ChEBI" id="CHEBI:229956"/>
    </reaction>
</comment>
<evidence type="ECO:0000256" key="4">
    <source>
        <dbReference type="ARBA" id="ARBA00022692"/>
    </source>
</evidence>
<evidence type="ECO:0000313" key="28">
    <source>
        <dbReference type="Proteomes" id="UP001139721"/>
    </source>
</evidence>
<dbReference type="InterPro" id="IPR020846">
    <property type="entry name" value="MFS_dom"/>
</dbReference>
<comment type="catalytic activity">
    <reaction evidence="10">
        <text>L-alpha-aminoacyl-L-arginine(out) = L-alpha-aminoacyl-L-arginine(in)</text>
        <dbReference type="Rhea" id="RHEA:79367"/>
        <dbReference type="ChEBI" id="CHEBI:229968"/>
    </reaction>
</comment>
<dbReference type="PANTHER" id="PTHR23512:SF3">
    <property type="entry name" value="MAJOR FACILITATOR SUPERFAMILY DOMAIN-CONTAINING PROTEIN 1"/>
    <property type="match status" value="1"/>
</dbReference>
<organism evidence="27 28">
    <name type="scientific">Legionella maioricensis</name>
    <dbReference type="NCBI Taxonomy" id="2896528"/>
    <lineage>
        <taxon>Bacteria</taxon>
        <taxon>Pseudomonadati</taxon>
        <taxon>Pseudomonadota</taxon>
        <taxon>Gammaproteobacteria</taxon>
        <taxon>Legionellales</taxon>
        <taxon>Legionellaceae</taxon>
        <taxon>Legionella</taxon>
    </lineage>
</organism>
<evidence type="ECO:0000256" key="10">
    <source>
        <dbReference type="ARBA" id="ARBA00044881"/>
    </source>
</evidence>
<feature type="transmembrane region" description="Helical" evidence="25">
    <location>
        <begin position="12"/>
        <end position="32"/>
    </location>
</feature>
<keyword evidence="28" id="KW-1185">Reference proteome</keyword>
<evidence type="ECO:0000256" key="15">
    <source>
        <dbReference type="ARBA" id="ARBA00044899"/>
    </source>
</evidence>
<evidence type="ECO:0000256" key="23">
    <source>
        <dbReference type="ARBA" id="ARBA00045709"/>
    </source>
</evidence>
<evidence type="ECO:0000256" key="5">
    <source>
        <dbReference type="ARBA" id="ARBA00022989"/>
    </source>
</evidence>
<dbReference type="InterPro" id="IPR011701">
    <property type="entry name" value="MFS"/>
</dbReference>
<dbReference type="PROSITE" id="PS50850">
    <property type="entry name" value="MFS"/>
    <property type="match status" value="1"/>
</dbReference>
<evidence type="ECO:0000256" key="11">
    <source>
        <dbReference type="ARBA" id="ARBA00044884"/>
    </source>
</evidence>
<accession>A0A9X2D0L3</accession>
<dbReference type="SUPFAM" id="SSF103473">
    <property type="entry name" value="MFS general substrate transporter"/>
    <property type="match status" value="1"/>
</dbReference>
<dbReference type="GO" id="GO:0022857">
    <property type="term" value="F:transmembrane transporter activity"/>
    <property type="evidence" value="ECO:0007669"/>
    <property type="project" value="InterPro"/>
</dbReference>
<comment type="catalytic activity">
    <reaction evidence="15">
        <text>L-arginyl-L-alpha-amino acid(out) = L-arginyl-L-alpha-amino acid(in)</text>
        <dbReference type="Rhea" id="RHEA:79371"/>
        <dbReference type="ChEBI" id="CHEBI:84315"/>
    </reaction>
</comment>
<name>A0A9X2D0L3_9GAMM</name>
<evidence type="ECO:0000256" key="3">
    <source>
        <dbReference type="ARBA" id="ARBA00022448"/>
    </source>
</evidence>
<evidence type="ECO:0000256" key="8">
    <source>
        <dbReference type="ARBA" id="ARBA00044876"/>
    </source>
</evidence>
<evidence type="ECO:0000256" key="12">
    <source>
        <dbReference type="ARBA" id="ARBA00044891"/>
    </source>
</evidence>
<evidence type="ECO:0000256" key="18">
    <source>
        <dbReference type="ARBA" id="ARBA00044912"/>
    </source>
</evidence>
<evidence type="ECO:0000256" key="22">
    <source>
        <dbReference type="ARBA" id="ARBA00045018"/>
    </source>
</evidence>
<evidence type="ECO:0000256" key="1">
    <source>
        <dbReference type="ARBA" id="ARBA00004155"/>
    </source>
</evidence>
<evidence type="ECO:0000256" key="24">
    <source>
        <dbReference type="ARBA" id="ARBA00046376"/>
    </source>
</evidence>
<feature type="domain" description="Major facilitator superfamily (MFS) profile" evidence="26">
    <location>
        <begin position="22"/>
        <end position="426"/>
    </location>
</feature>
<reference evidence="27" key="1">
    <citation type="submission" date="2021-11" db="EMBL/GenBank/DDBJ databases">
        <title>Legionella maioricencis sp. nov., a new species isolated from hot water samples in Mallorca.</title>
        <authorList>
            <person name="Crespi S."/>
            <person name="Drasar V."/>
            <person name="Salva-Serra F."/>
            <person name="Jaen-Luchoro D."/>
            <person name="Pineiro-Iglesias B."/>
            <person name="Aliaga F."/>
            <person name="Fernandez-Juarez V."/>
            <person name="Coll G."/>
            <person name="Moore E.R.B."/>
            <person name="Bennasar-Figueras A."/>
        </authorList>
    </citation>
    <scope>NUCLEOTIDE SEQUENCE</scope>
    <source>
        <strain evidence="27">HCPI-6</strain>
    </source>
</reference>
<keyword evidence="4 25" id="KW-0812">Transmembrane</keyword>
<evidence type="ECO:0000313" key="27">
    <source>
        <dbReference type="EMBL" id="MCL9684223.1"/>
    </source>
</evidence>
<dbReference type="InterPro" id="IPR052187">
    <property type="entry name" value="MFSD1"/>
</dbReference>
<comment type="catalytic activity">
    <reaction evidence="13">
        <text>L-alpha-aminoacyl-L-lysine(out) = L-alpha-aminoacyl-L-lysine(in)</text>
        <dbReference type="Rhea" id="RHEA:79383"/>
        <dbReference type="ChEBI" id="CHEBI:229966"/>
    </reaction>
</comment>
<comment type="catalytic activity">
    <reaction evidence="9">
        <text>L-histidyl-glycine(out) = L-histidyl-glycine(in)</text>
        <dbReference type="Rhea" id="RHEA:79395"/>
        <dbReference type="ChEBI" id="CHEBI:229957"/>
    </reaction>
</comment>
<evidence type="ECO:0000256" key="14">
    <source>
        <dbReference type="ARBA" id="ARBA00044898"/>
    </source>
</evidence>
<keyword evidence="5 25" id="KW-1133">Transmembrane helix</keyword>
<feature type="transmembrane region" description="Helical" evidence="25">
    <location>
        <begin position="89"/>
        <end position="106"/>
    </location>
</feature>
<evidence type="ECO:0000256" key="2">
    <source>
        <dbReference type="ARBA" id="ARBA00008335"/>
    </source>
</evidence>
<evidence type="ECO:0000256" key="9">
    <source>
        <dbReference type="ARBA" id="ARBA00044878"/>
    </source>
</evidence>
<dbReference type="GO" id="GO:0005765">
    <property type="term" value="C:lysosomal membrane"/>
    <property type="evidence" value="ECO:0007669"/>
    <property type="project" value="UniProtKB-SubCell"/>
</dbReference>
<feature type="transmembrane region" description="Helical" evidence="25">
    <location>
        <begin position="118"/>
        <end position="135"/>
    </location>
</feature>
<keyword evidence="6 25" id="KW-0472">Membrane</keyword>
<protein>
    <recommendedName>
        <fullName evidence="21">Lysosomal dipeptide transporter MFSD1</fullName>
    </recommendedName>
    <alternativeName>
        <fullName evidence="22">Major facilitator superfamily domain-containing protein 1</fullName>
    </alternativeName>
</protein>
<dbReference type="RefSeq" id="WP_250421134.1">
    <property type="nucleotide sequence ID" value="NZ_JAJKBJ010000009.1"/>
</dbReference>
<evidence type="ECO:0000256" key="13">
    <source>
        <dbReference type="ARBA" id="ARBA00044893"/>
    </source>
</evidence>
<evidence type="ECO:0000256" key="25">
    <source>
        <dbReference type="SAM" id="Phobius"/>
    </source>
</evidence>
<dbReference type="InterPro" id="IPR036259">
    <property type="entry name" value="MFS_trans_sf"/>
</dbReference>
<feature type="transmembrane region" description="Helical" evidence="25">
    <location>
        <begin position="322"/>
        <end position="344"/>
    </location>
</feature>
<evidence type="ECO:0000256" key="17">
    <source>
        <dbReference type="ARBA" id="ARBA00044903"/>
    </source>
</evidence>
<comment type="catalytic activity">
    <reaction evidence="8">
        <text>L-lysyl-L-alanine(out) = L-lysyl-L-alanine(in)</text>
        <dbReference type="Rhea" id="RHEA:79399"/>
        <dbReference type="ChEBI" id="CHEBI:229954"/>
    </reaction>
</comment>
<sequence>MSAHYTKKTKDLGETNLTAAYVIFFLAASFYLYEFILQVAPSVMAESMMKTFHVTGEGFGFISAFYFYAYAPAQLPAGVLYDRYGPRKLMTFAIILCALGSAFFASTDSVFTASMGRFLIGIGSAFSFIGVLVLISRWFPPYYFAILAGVAQLMSSVGAMFGEVPLASLIAHVGWRNASFILSAVGFILAGFFWVYIRDYPHQQNQTIPDHYLREEWKRLVAVCKHAHTWIIGGYAFAIWTPIAVFAALWGVPYLQEKFQISVVAASGLCSMIWLGIGIGSPLLGWFSDKIESRRIALIISAVLGLVATLILLYSSQLSYGWAHFILFVLGLGAGGQTVSFAVVKENNSAELVGTASGFNNLSVLIGGAIFQPLVGYILNHTDDSSRLVNGIHVYSISSYQTALLVMPLCFLGSLLIATFLLKESHPSHRH</sequence>
<comment type="catalytic activity">
    <reaction evidence="17">
        <text>L-arginyl-glycine(out) = L-arginyl-glycine(in)</text>
        <dbReference type="Rhea" id="RHEA:79391"/>
        <dbReference type="ChEBI" id="CHEBI:229955"/>
    </reaction>
</comment>
<comment type="catalytic activity">
    <reaction evidence="14">
        <text>L-aspartyl-L-lysine(out) = L-aspartyl-L-lysine(in)</text>
        <dbReference type="Rhea" id="RHEA:79411"/>
        <dbReference type="ChEBI" id="CHEBI:229953"/>
    </reaction>
</comment>
<dbReference type="Gene3D" id="1.20.1250.20">
    <property type="entry name" value="MFS general substrate transporter like domains"/>
    <property type="match status" value="2"/>
</dbReference>
<feature type="transmembrane region" description="Helical" evidence="25">
    <location>
        <begin position="356"/>
        <end position="379"/>
    </location>
</feature>
<comment type="function">
    <text evidence="23">Lysosomal dipeptide uniporter that selectively exports lysine, arginine or histidine-containing dipeptides with a net positive charge from the lysosome lumen into the cytosol. Could play a role in a specific type of protein O-glycosylation indirectly regulating macrophages migration and tissue invasion. Also essential for liver homeostasis.</text>
</comment>
<comment type="subunit">
    <text evidence="24">Homodimer. Interacts with lysosomal protein GLMP (via lumenal domain); the interaction starts while both proteins are still in the endoplasmic reticulum and is required for stabilization of MFSD1 in lysosomes but has no direct effect on its targeting to lysosomes or transporter activity.</text>
</comment>
<gene>
    <name evidence="27" type="ORF">LOX96_08980</name>
</gene>
<dbReference type="AlphaFoldDB" id="A0A9X2D0L3"/>